<name>A0ABZ0ZUP5_9ACTN</name>
<dbReference type="Proteomes" id="UP001327225">
    <property type="component" value="Chromosome"/>
</dbReference>
<dbReference type="InterPro" id="IPR036249">
    <property type="entry name" value="Thioredoxin-like_sf"/>
</dbReference>
<dbReference type="SUPFAM" id="SSF52833">
    <property type="entry name" value="Thioredoxin-like"/>
    <property type="match status" value="1"/>
</dbReference>
<dbReference type="Pfam" id="PF01323">
    <property type="entry name" value="DSBA"/>
    <property type="match status" value="1"/>
</dbReference>
<feature type="domain" description="DSBA-like thioredoxin" evidence="1">
    <location>
        <begin position="3"/>
        <end position="208"/>
    </location>
</feature>
<dbReference type="CDD" id="cd03024">
    <property type="entry name" value="DsbA_FrnE"/>
    <property type="match status" value="1"/>
</dbReference>
<dbReference type="EMBL" id="CP141059">
    <property type="protein sequence ID" value="WQQ27957.1"/>
    <property type="molecule type" value="Genomic_DNA"/>
</dbReference>
<protein>
    <submittedName>
        <fullName evidence="2">DsbA family oxidoreductase</fullName>
    </submittedName>
</protein>
<dbReference type="RefSeq" id="WP_322457835.1">
    <property type="nucleotide sequence ID" value="NZ_CP141059.1"/>
</dbReference>
<dbReference type="PANTHER" id="PTHR13887:SF41">
    <property type="entry name" value="THIOREDOXIN SUPERFAMILY PROTEIN"/>
    <property type="match status" value="1"/>
</dbReference>
<reference evidence="3" key="1">
    <citation type="submission" date="2023-12" db="EMBL/GenBank/DDBJ databases">
        <title>Novel species in genus Nocardioides.</title>
        <authorList>
            <person name="Zhou H."/>
        </authorList>
    </citation>
    <scope>NUCLEOTIDE SEQUENCE [LARGE SCALE GENOMIC DNA]</scope>
    <source>
        <strain evidence="3">HM61</strain>
    </source>
</reference>
<accession>A0ABZ0ZUP5</accession>
<gene>
    <name evidence="2" type="ORF">SHK19_06905</name>
</gene>
<sequence>MRIDIWSDVVCPWCSIGKRRLEQALADFPHRDQVEVVYHSFMLDPGAPTEPTGTAQEMLARKYGLTLADAAEKQSAVIAVAAELGMDWHQHHDSPHVGTFDAHRLLHLALAEGGPVQQATLKDALLQAYFGEARNVADHDVLREVAAGVGLDAARVDEVLASDAYAADVAADIAKARAYGATGVPFFVVDEKYGVSGAQPAELFAQLLERAWAESRPHLETVPAAADAEVCGPDGCAI</sequence>
<evidence type="ECO:0000259" key="1">
    <source>
        <dbReference type="Pfam" id="PF01323"/>
    </source>
</evidence>
<evidence type="ECO:0000313" key="2">
    <source>
        <dbReference type="EMBL" id="WQQ27957.1"/>
    </source>
</evidence>
<dbReference type="Gene3D" id="3.40.30.10">
    <property type="entry name" value="Glutaredoxin"/>
    <property type="match status" value="1"/>
</dbReference>
<organism evidence="2 3">
    <name type="scientific">Nocardioides bizhenqiangii</name>
    <dbReference type="NCBI Taxonomy" id="3095076"/>
    <lineage>
        <taxon>Bacteria</taxon>
        <taxon>Bacillati</taxon>
        <taxon>Actinomycetota</taxon>
        <taxon>Actinomycetes</taxon>
        <taxon>Propionibacteriales</taxon>
        <taxon>Nocardioidaceae</taxon>
        <taxon>Nocardioides</taxon>
    </lineage>
</organism>
<proteinExistence type="predicted"/>
<evidence type="ECO:0000313" key="3">
    <source>
        <dbReference type="Proteomes" id="UP001327225"/>
    </source>
</evidence>
<keyword evidence="3" id="KW-1185">Reference proteome</keyword>
<dbReference type="PANTHER" id="PTHR13887">
    <property type="entry name" value="GLUTATHIONE S-TRANSFERASE KAPPA"/>
    <property type="match status" value="1"/>
</dbReference>
<dbReference type="InterPro" id="IPR001853">
    <property type="entry name" value="DSBA-like_thioredoxin_dom"/>
</dbReference>